<accession>A0A5C8GFY5</accession>
<reference evidence="4" key="1">
    <citation type="submission" date="2019-05" db="EMBL/GenBank/DDBJ databases">
        <title>Prevotella brunnea sp. nov., isolated from a wound of a patient.</title>
        <authorList>
            <person name="Buhl M."/>
        </authorList>
    </citation>
    <scope>NUCLEOTIDE SEQUENCE [LARGE SCALE GENOMIC DNA]</scope>
    <source>
        <strain evidence="4">A2672</strain>
    </source>
</reference>
<dbReference type="GO" id="GO:0016788">
    <property type="term" value="F:hydrolase activity, acting on ester bonds"/>
    <property type="evidence" value="ECO:0007669"/>
    <property type="project" value="UniProtKB-ARBA"/>
</dbReference>
<dbReference type="Proteomes" id="UP000321612">
    <property type="component" value="Unassembled WGS sequence"/>
</dbReference>
<proteinExistence type="predicted"/>
<dbReference type="Gene3D" id="3.40.50.1110">
    <property type="entry name" value="SGNH hydrolase"/>
    <property type="match status" value="1"/>
</dbReference>
<dbReference type="Gene3D" id="2.60.120.1360">
    <property type="match status" value="1"/>
</dbReference>
<protein>
    <recommendedName>
        <fullName evidence="2">SGNH hydrolase-type esterase domain-containing protein</fullName>
    </recommendedName>
</protein>
<name>A0A5C8GFY5_9BACT</name>
<feature type="domain" description="SGNH hydrolase-type esterase" evidence="2">
    <location>
        <begin position="281"/>
        <end position="438"/>
    </location>
</feature>
<keyword evidence="1" id="KW-0472">Membrane</keyword>
<dbReference type="RefSeq" id="WP_147785661.1">
    <property type="nucleotide sequence ID" value="NZ_SDIK01000056.1"/>
</dbReference>
<comment type="caution">
    <text evidence="3">The sequence shown here is derived from an EMBL/GenBank/DDBJ whole genome shotgun (WGS) entry which is preliminary data.</text>
</comment>
<keyword evidence="1" id="KW-1133">Transmembrane helix</keyword>
<keyword evidence="4" id="KW-1185">Reference proteome</keyword>
<sequence length="464" mass="52257">MGNNTYKTLLLTVLTIICLIFLHFLPPMKVGGTELRRIDILADLTARKNTAGLLPPAQAHRAERVYRDSNGKKVNFKEHWKKGTEPITDFAEGQAGGPDAFYEKLTRLAEGKKNGRPVRIAYYGDSYIEVDILVEHLREALQKHYGGKGAGWLDAGNDLNRYRHTVTFDFNGMTEHMARKRNSYDITKAGPAERYYTANGKAKISMAPFMLPEFPRTMQWDVTQLYLRADAGAKITMTLDNNVSRSFRLPPSKLPQKVETSSPTRHATIGVEGRNLLLYAVAQEGHEGIVIDNFSMRGTAGQSLRKLPRPMLRRFATLRPYDLIVLQYGVNVVGEKTEALHLKRYMEQMKQVVENFRAAYPKAGILIIGAPDRGSKSAPDGTMPQLKALVGYQEKLAAECKVGFYNLFNAMGGAGTMKRIVETENMGSKDYIHINHKGGKYIAERMVKSFIEGQQNYARRRNYK</sequence>
<feature type="transmembrane region" description="Helical" evidence="1">
    <location>
        <begin position="6"/>
        <end position="25"/>
    </location>
</feature>
<dbReference type="SUPFAM" id="SSF52266">
    <property type="entry name" value="SGNH hydrolase"/>
    <property type="match status" value="1"/>
</dbReference>
<dbReference type="InterPro" id="IPR036514">
    <property type="entry name" value="SGNH_hydro_sf"/>
</dbReference>
<dbReference type="InterPro" id="IPR013830">
    <property type="entry name" value="SGNH_hydro"/>
</dbReference>
<dbReference type="Pfam" id="PF13472">
    <property type="entry name" value="Lipase_GDSL_2"/>
    <property type="match status" value="1"/>
</dbReference>
<dbReference type="OrthoDB" id="9810515at2"/>
<organism evidence="3 4">
    <name type="scientific">Prevotella brunnea</name>
    <dbReference type="NCBI Taxonomy" id="2508867"/>
    <lineage>
        <taxon>Bacteria</taxon>
        <taxon>Pseudomonadati</taxon>
        <taxon>Bacteroidota</taxon>
        <taxon>Bacteroidia</taxon>
        <taxon>Bacteroidales</taxon>
        <taxon>Prevotellaceae</taxon>
        <taxon>Prevotella</taxon>
    </lineage>
</organism>
<gene>
    <name evidence="3" type="ORF">ETF27_07645</name>
</gene>
<evidence type="ECO:0000313" key="3">
    <source>
        <dbReference type="EMBL" id="TXJ60840.1"/>
    </source>
</evidence>
<dbReference type="AlphaFoldDB" id="A0A5C8GFY5"/>
<evidence type="ECO:0000259" key="2">
    <source>
        <dbReference type="Pfam" id="PF13472"/>
    </source>
</evidence>
<evidence type="ECO:0000256" key="1">
    <source>
        <dbReference type="SAM" id="Phobius"/>
    </source>
</evidence>
<dbReference type="EMBL" id="SDIK01000056">
    <property type="protein sequence ID" value="TXJ60840.1"/>
    <property type="molecule type" value="Genomic_DNA"/>
</dbReference>
<keyword evidence="1" id="KW-0812">Transmembrane</keyword>
<evidence type="ECO:0000313" key="4">
    <source>
        <dbReference type="Proteomes" id="UP000321612"/>
    </source>
</evidence>